<proteinExistence type="predicted"/>
<keyword evidence="2" id="KW-1185">Reference proteome</keyword>
<dbReference type="EMBL" id="LSRX01001199">
    <property type="protein sequence ID" value="OLP82370.1"/>
    <property type="molecule type" value="Genomic_DNA"/>
</dbReference>
<dbReference type="Proteomes" id="UP000186817">
    <property type="component" value="Unassembled WGS sequence"/>
</dbReference>
<gene>
    <name evidence="1" type="ORF">AK812_SmicGene36976</name>
</gene>
<name>A0A1Q9CHH3_SYMMI</name>
<accession>A0A1Q9CHH3</accession>
<dbReference type="OrthoDB" id="341259at2759"/>
<evidence type="ECO:0000313" key="2">
    <source>
        <dbReference type="Proteomes" id="UP000186817"/>
    </source>
</evidence>
<reference evidence="1 2" key="1">
    <citation type="submission" date="2016-02" db="EMBL/GenBank/DDBJ databases">
        <title>Genome analysis of coral dinoflagellate symbionts highlights evolutionary adaptations to a symbiotic lifestyle.</title>
        <authorList>
            <person name="Aranda M."/>
            <person name="Li Y."/>
            <person name="Liew Y.J."/>
            <person name="Baumgarten S."/>
            <person name="Simakov O."/>
            <person name="Wilson M."/>
            <person name="Piel J."/>
            <person name="Ashoor H."/>
            <person name="Bougouffa S."/>
            <person name="Bajic V.B."/>
            <person name="Ryu T."/>
            <person name="Ravasi T."/>
            <person name="Bayer T."/>
            <person name="Micklem G."/>
            <person name="Kim H."/>
            <person name="Bhak J."/>
            <person name="Lajeunesse T.C."/>
            <person name="Voolstra C.R."/>
        </authorList>
    </citation>
    <scope>NUCLEOTIDE SEQUENCE [LARGE SCALE GENOMIC DNA]</scope>
    <source>
        <strain evidence="1 2">CCMP2467</strain>
    </source>
</reference>
<organism evidence="1 2">
    <name type="scientific">Symbiodinium microadriaticum</name>
    <name type="common">Dinoflagellate</name>
    <name type="synonym">Zooxanthella microadriatica</name>
    <dbReference type="NCBI Taxonomy" id="2951"/>
    <lineage>
        <taxon>Eukaryota</taxon>
        <taxon>Sar</taxon>
        <taxon>Alveolata</taxon>
        <taxon>Dinophyceae</taxon>
        <taxon>Suessiales</taxon>
        <taxon>Symbiodiniaceae</taxon>
        <taxon>Symbiodinium</taxon>
    </lineage>
</organism>
<protein>
    <submittedName>
        <fullName evidence="1">Uncharacterized protein</fullName>
    </submittedName>
</protein>
<dbReference type="AlphaFoldDB" id="A0A1Q9CHH3"/>
<sequence length="185" mass="20474">MLSTIMLTEDEAKTVKVHMTNMDVNAFTQELWQIHTNLTAQACVHGELGGPVLLGSDQLASVADLAGLFRLALVHPDAASAKKAIVPYQGDMMNPDISLVMGSNRLQDEDATKPAYGKICCSQCGRGLLENIWHQEGEMIEDDEFADFEKHDNVAFSFVRHNRYEAIEVIQQAMKLATLNVQGLR</sequence>
<evidence type="ECO:0000313" key="1">
    <source>
        <dbReference type="EMBL" id="OLP82370.1"/>
    </source>
</evidence>
<comment type="caution">
    <text evidence="1">The sequence shown here is derived from an EMBL/GenBank/DDBJ whole genome shotgun (WGS) entry which is preliminary data.</text>
</comment>